<name>A0A9D3MXL5_ANGAN</name>
<gene>
    <name evidence="1" type="ORF">ANANG_G00051680</name>
</gene>
<protein>
    <submittedName>
        <fullName evidence="1">Uncharacterized protein</fullName>
    </submittedName>
</protein>
<proteinExistence type="predicted"/>
<dbReference type="Proteomes" id="UP001044222">
    <property type="component" value="Unassembled WGS sequence"/>
</dbReference>
<sequence>MKSVDCSAVRFCLEIHLWEKPLIPLSFALAPITHSLSANGLAFSRRGCACEKRVILRLQNVSNGPYKCGIPPSQTQLDGFQGPHQRVWNSLSRKCLPSE</sequence>
<reference evidence="1" key="1">
    <citation type="submission" date="2021-01" db="EMBL/GenBank/DDBJ databases">
        <title>A chromosome-scale assembly of European eel, Anguilla anguilla.</title>
        <authorList>
            <person name="Henkel C."/>
            <person name="Jong-Raadsen S.A."/>
            <person name="Dufour S."/>
            <person name="Weltzien F.-A."/>
            <person name="Palstra A.P."/>
            <person name="Pelster B."/>
            <person name="Spaink H.P."/>
            <person name="Van Den Thillart G.E."/>
            <person name="Jansen H."/>
            <person name="Zahm M."/>
            <person name="Klopp C."/>
            <person name="Cedric C."/>
            <person name="Louis A."/>
            <person name="Berthelot C."/>
            <person name="Parey E."/>
            <person name="Roest Crollius H."/>
            <person name="Montfort J."/>
            <person name="Robinson-Rechavi M."/>
            <person name="Bucao C."/>
            <person name="Bouchez O."/>
            <person name="Gislard M."/>
            <person name="Lluch J."/>
            <person name="Milhes M."/>
            <person name="Lampietro C."/>
            <person name="Lopez Roques C."/>
            <person name="Donnadieu C."/>
            <person name="Braasch I."/>
            <person name="Desvignes T."/>
            <person name="Postlethwait J."/>
            <person name="Bobe J."/>
            <person name="Guiguen Y."/>
            <person name="Dirks R."/>
        </authorList>
    </citation>
    <scope>NUCLEOTIDE SEQUENCE</scope>
    <source>
        <strain evidence="1">Tag_6206</strain>
        <tissue evidence="1">Liver</tissue>
    </source>
</reference>
<dbReference type="AlphaFoldDB" id="A0A9D3MXL5"/>
<keyword evidence="2" id="KW-1185">Reference proteome</keyword>
<organism evidence="1 2">
    <name type="scientific">Anguilla anguilla</name>
    <name type="common">European freshwater eel</name>
    <name type="synonym">Muraena anguilla</name>
    <dbReference type="NCBI Taxonomy" id="7936"/>
    <lineage>
        <taxon>Eukaryota</taxon>
        <taxon>Metazoa</taxon>
        <taxon>Chordata</taxon>
        <taxon>Craniata</taxon>
        <taxon>Vertebrata</taxon>
        <taxon>Euteleostomi</taxon>
        <taxon>Actinopterygii</taxon>
        <taxon>Neopterygii</taxon>
        <taxon>Teleostei</taxon>
        <taxon>Anguilliformes</taxon>
        <taxon>Anguillidae</taxon>
        <taxon>Anguilla</taxon>
    </lineage>
</organism>
<comment type="caution">
    <text evidence="1">The sequence shown here is derived from an EMBL/GenBank/DDBJ whole genome shotgun (WGS) entry which is preliminary data.</text>
</comment>
<dbReference type="EMBL" id="JAFIRN010000002">
    <property type="protein sequence ID" value="KAG5855681.1"/>
    <property type="molecule type" value="Genomic_DNA"/>
</dbReference>
<accession>A0A9D3MXL5</accession>
<evidence type="ECO:0000313" key="2">
    <source>
        <dbReference type="Proteomes" id="UP001044222"/>
    </source>
</evidence>
<evidence type="ECO:0000313" key="1">
    <source>
        <dbReference type="EMBL" id="KAG5855681.1"/>
    </source>
</evidence>